<feature type="repeat" description="ANK" evidence="14">
    <location>
        <begin position="595"/>
        <end position="627"/>
    </location>
</feature>
<dbReference type="InterPro" id="IPR001611">
    <property type="entry name" value="Leu-rich_rpt"/>
</dbReference>
<evidence type="ECO:0000256" key="13">
    <source>
        <dbReference type="ARBA" id="ARBA00023242"/>
    </source>
</evidence>
<evidence type="ECO:0000256" key="4">
    <source>
        <dbReference type="ARBA" id="ARBA00017829"/>
    </source>
</evidence>
<dbReference type="Gene3D" id="1.25.40.20">
    <property type="entry name" value="Ankyrin repeat-containing domain"/>
    <property type="match status" value="1"/>
</dbReference>
<dbReference type="PANTHER" id="PTHR46358:SF1">
    <property type="entry name" value="TONSOKU-LIKE PROTEIN"/>
    <property type="match status" value="1"/>
</dbReference>
<dbReference type="InterPro" id="IPR011990">
    <property type="entry name" value="TPR-like_helical_dom_sf"/>
</dbReference>
<feature type="repeat" description="TPR" evidence="15">
    <location>
        <begin position="356"/>
        <end position="389"/>
    </location>
</feature>
<feature type="region of interest" description="Disordered" evidence="17">
    <location>
        <begin position="673"/>
        <end position="694"/>
    </location>
</feature>
<accession>A0A0A9Z4Z7</accession>
<keyword evidence="16" id="KW-0175">Coiled coil</keyword>
<feature type="region of interest" description="Disordered" evidence="17">
    <location>
        <begin position="719"/>
        <end position="741"/>
    </location>
</feature>
<evidence type="ECO:0000256" key="10">
    <source>
        <dbReference type="ARBA" id="ARBA00022853"/>
    </source>
</evidence>
<sequence>MDYERWRKKKSKALKDGDLAQLIVCCKELAECNVFHEKYHDALEEYKEMERAAEAMHSEMDVARANRMIGEMYCEMGEFDKAISHQQRHLDIARNQNDKVEQQRALATLGRTYFMMADFVREGDYQKKTAALGEAKQYFTESLAMCEQLTDSMVGSKQRMEMRARLFLNLGLVHDDEGHVDSAIDYINKAVFICKKVDLWEDLFKAYIGLGCTYNKNGMKKDAISTFDKAVSVAERLSSKVVSLCEVLSHKAEALLDLPDFRGARQALLRAYKLNCPSSAMKKEIEKKLRIVAAMCETEVKLTDLAPEGQEAERKKLYESLGDMASELRNFEVALTYYTLMLQCVEKCGDDSKALIECYVSLAQTYKDAKQYKKAVEYFRKEVALEKGNHEESCKTYLNIAELYHLMGKDSNAMEAYKAAKSNAESCDNRRLMKTVLCNMVQHFKELCEFQEAEKIQREMNGLEFGESSDEEDDEDPDKSASGFGTHINLDDLSDPEMNSQDGEVNSKVSRTRAKPRSNIHKKNELGETPLHRAAITGNLALATKLLDQGHSVDVRDYSGWTPLHEAANHGFYEIVEILLKKGAAVNDRGGSECNGVTPLLDAASCGHFEIMDLLLQHKASPLMKNNDGCSILDLMSEWKMYAERQDGRLDDDTLAKYEAMYSRLQQILERAGYKSSQKRSDATTPVKGNPNLRRTTTRNVLYEEDDYDFNVRIPATEMDDEGSSYSSKSLTKNNHRGAGASEYESAMRAIRFRSKDHMGSSSLIVEPKIPALIPAGESVGDDWLEEDVVRPIKKRKTSEFLGEPQRRRKSDGSPRPHQSPKPSQLEALFPDSSNDEIDWSLVSDLTSSNSVNNLADKSSPSTSGTCSNKLKVMNLCRRKELPLTTGGLSQEKIGRSEFDIPPNEPRLVSSSSSMTCIRILVEGKLLLVPVPSNNDSLNMEWLADETAKRYKCLEGVEPKLRLLTSDGAILLNSDPVSLVLSMGELQGQVLSWNLPSLVGSYEEMCYNNSLSQDSSVIAIFEACPATSAADFSDTYLDSRHLMCALKILSHHHPLQSLNLSGNNISDRNLKELSENLVKLPQLRSLNLSTTNITTEGLTILSHTVNQHKGLQRLQTLDLGFNPLGDCLKALGDLISHLPALTSLIIPSVDLFTQSFRSHLDFTLDTLETINVSYNDIGTEGVIDLLGRLNPRTIQELVLSHTGGKTLREVGLYLQMNAPPCLRSLDLSYCPATEDDVRELIQGLEMCPHLERLSLEGVCGLGEKNVVDLMGCKNVRNLNLAGSLDIQQPLQVVEHLASLSITSCADQKWAFKGPYGFCTTTTI</sequence>
<keyword evidence="7" id="KW-0677">Repeat</keyword>
<dbReference type="Pfam" id="PF13516">
    <property type="entry name" value="LRR_6"/>
    <property type="match status" value="2"/>
</dbReference>
<keyword evidence="9 15" id="KW-0802">TPR repeat</keyword>
<feature type="repeat" description="ANK" evidence="14">
    <location>
        <begin position="526"/>
        <end position="558"/>
    </location>
</feature>
<name>A0A0A9Z4Z7_LYGHE</name>
<feature type="region of interest" description="Disordered" evidence="17">
    <location>
        <begin position="465"/>
        <end position="519"/>
    </location>
</feature>
<feature type="repeat" description="TPR" evidence="15">
    <location>
        <begin position="204"/>
        <end position="237"/>
    </location>
</feature>
<dbReference type="Pfam" id="PF13181">
    <property type="entry name" value="TPR_8"/>
    <property type="match status" value="3"/>
</dbReference>
<dbReference type="InterPro" id="IPR036770">
    <property type="entry name" value="Ankyrin_rpt-contain_sf"/>
</dbReference>
<feature type="compositionally biased region" description="Acidic residues" evidence="17">
    <location>
        <begin position="467"/>
        <end position="477"/>
    </location>
</feature>
<keyword evidence="13" id="KW-0539">Nucleus</keyword>
<dbReference type="GO" id="GO:0031297">
    <property type="term" value="P:replication fork processing"/>
    <property type="evidence" value="ECO:0007669"/>
    <property type="project" value="TreeGrafter"/>
</dbReference>
<evidence type="ECO:0000256" key="12">
    <source>
        <dbReference type="ARBA" id="ARBA00023204"/>
    </source>
</evidence>
<dbReference type="PROSITE" id="PS50297">
    <property type="entry name" value="ANK_REP_REGION"/>
    <property type="match status" value="3"/>
</dbReference>
<evidence type="ECO:0000256" key="16">
    <source>
        <dbReference type="SAM" id="Coils"/>
    </source>
</evidence>
<evidence type="ECO:0000256" key="3">
    <source>
        <dbReference type="ARBA" id="ARBA00010999"/>
    </source>
</evidence>
<dbReference type="PRINTS" id="PR01415">
    <property type="entry name" value="ANKYRIN"/>
</dbReference>
<evidence type="ECO:0000256" key="7">
    <source>
        <dbReference type="ARBA" id="ARBA00022737"/>
    </source>
</evidence>
<dbReference type="Pfam" id="PF12796">
    <property type="entry name" value="Ank_2"/>
    <property type="match status" value="1"/>
</dbReference>
<keyword evidence="11 14" id="KW-0040">ANK repeat</keyword>
<reference evidence="19" key="1">
    <citation type="journal article" date="2014" name="PLoS ONE">
        <title>Transcriptome-Based Identification of ABC Transporters in the Western Tarnished Plant Bug Lygus hesperus.</title>
        <authorList>
            <person name="Hull J.J."/>
            <person name="Chaney K."/>
            <person name="Geib S.M."/>
            <person name="Fabrick J.A."/>
            <person name="Brent C.S."/>
            <person name="Walsh D."/>
            <person name="Lavine L.C."/>
        </authorList>
    </citation>
    <scope>NUCLEOTIDE SEQUENCE</scope>
</reference>
<evidence type="ECO:0000256" key="8">
    <source>
        <dbReference type="ARBA" id="ARBA00022763"/>
    </source>
</evidence>
<evidence type="ECO:0000256" key="11">
    <source>
        <dbReference type="ARBA" id="ARBA00023043"/>
    </source>
</evidence>
<dbReference type="PROSITE" id="PS50088">
    <property type="entry name" value="ANK_REPEAT"/>
    <property type="match status" value="3"/>
</dbReference>
<evidence type="ECO:0000256" key="2">
    <source>
        <dbReference type="ARBA" id="ARBA00004286"/>
    </source>
</evidence>
<dbReference type="InterPro" id="IPR032675">
    <property type="entry name" value="LRR_dom_sf"/>
</dbReference>
<keyword evidence="12" id="KW-0234">DNA repair</keyword>
<protein>
    <recommendedName>
        <fullName evidence="4">Tonsoku-like protein</fullName>
    </recommendedName>
</protein>
<evidence type="ECO:0000256" key="15">
    <source>
        <dbReference type="PROSITE-ProRule" id="PRU00339"/>
    </source>
</evidence>
<dbReference type="EMBL" id="GBHO01004658">
    <property type="protein sequence ID" value="JAG38946.1"/>
    <property type="molecule type" value="Transcribed_RNA"/>
</dbReference>
<keyword evidence="10" id="KW-0156">Chromatin regulator</keyword>
<feature type="compositionally biased region" description="Polar residues" evidence="17">
    <location>
        <begin position="724"/>
        <end position="733"/>
    </location>
</feature>
<feature type="coiled-coil region" evidence="16">
    <location>
        <begin position="39"/>
        <end position="103"/>
    </location>
</feature>
<dbReference type="SUPFAM" id="SSF48403">
    <property type="entry name" value="Ankyrin repeat"/>
    <property type="match status" value="1"/>
</dbReference>
<evidence type="ECO:0000256" key="6">
    <source>
        <dbReference type="ARBA" id="ARBA00022614"/>
    </source>
</evidence>
<reference evidence="19" key="2">
    <citation type="submission" date="2014-07" db="EMBL/GenBank/DDBJ databases">
        <authorList>
            <person name="Hull J."/>
        </authorList>
    </citation>
    <scope>NUCLEOTIDE SEQUENCE</scope>
</reference>
<dbReference type="Pfam" id="PF00023">
    <property type="entry name" value="Ank"/>
    <property type="match status" value="1"/>
</dbReference>
<dbReference type="Pfam" id="PF13424">
    <property type="entry name" value="TPR_12"/>
    <property type="match status" value="1"/>
</dbReference>
<feature type="compositionally biased region" description="Basic residues" evidence="17">
    <location>
        <begin position="510"/>
        <end position="519"/>
    </location>
</feature>
<dbReference type="PROSITE" id="PS51450">
    <property type="entry name" value="LRR"/>
    <property type="match status" value="1"/>
</dbReference>
<evidence type="ECO:0000256" key="9">
    <source>
        <dbReference type="ARBA" id="ARBA00022803"/>
    </source>
</evidence>
<gene>
    <name evidence="19" type="primary">tonsl_1</name>
    <name evidence="18" type="synonym">tonsl_0</name>
    <name evidence="19" type="ORF">CM83_58006</name>
    <name evidence="18" type="ORF">CM83_58007</name>
</gene>
<evidence type="ECO:0000313" key="19">
    <source>
        <dbReference type="EMBL" id="JAG38946.1"/>
    </source>
</evidence>
<dbReference type="GO" id="GO:0043596">
    <property type="term" value="C:nuclear replication fork"/>
    <property type="evidence" value="ECO:0007669"/>
    <property type="project" value="TreeGrafter"/>
</dbReference>
<evidence type="ECO:0000256" key="17">
    <source>
        <dbReference type="SAM" id="MobiDB-lite"/>
    </source>
</evidence>
<evidence type="ECO:0000256" key="14">
    <source>
        <dbReference type="PROSITE-ProRule" id="PRU00023"/>
    </source>
</evidence>
<dbReference type="PANTHER" id="PTHR46358">
    <property type="entry name" value="TONSOKU-LIKE PROTEIN"/>
    <property type="match status" value="1"/>
</dbReference>
<proteinExistence type="inferred from homology"/>
<feature type="compositionally biased region" description="Polar residues" evidence="17">
    <location>
        <begin position="497"/>
        <end position="509"/>
    </location>
</feature>
<dbReference type="InterPro" id="IPR052311">
    <property type="entry name" value="MMS22L-TONSL_complex_comp"/>
</dbReference>
<feature type="repeat" description="TPR" evidence="15">
    <location>
        <begin position="63"/>
        <end position="96"/>
    </location>
</feature>
<dbReference type="SMART" id="SM00028">
    <property type="entry name" value="TPR"/>
    <property type="match status" value="5"/>
</dbReference>
<dbReference type="GO" id="GO:0000724">
    <property type="term" value="P:double-strand break repair via homologous recombination"/>
    <property type="evidence" value="ECO:0007669"/>
    <property type="project" value="TreeGrafter"/>
</dbReference>
<dbReference type="PROSITE" id="PS50005">
    <property type="entry name" value="TPR"/>
    <property type="match status" value="3"/>
</dbReference>
<comment type="similarity">
    <text evidence="3">Belongs to the Tonsoku family.</text>
</comment>
<dbReference type="Gene3D" id="1.25.40.10">
    <property type="entry name" value="Tetratricopeptide repeat domain"/>
    <property type="match status" value="2"/>
</dbReference>
<dbReference type="SMART" id="SM00248">
    <property type="entry name" value="ANK"/>
    <property type="match status" value="3"/>
</dbReference>
<feature type="region of interest" description="Disordered" evidence="17">
    <location>
        <begin position="796"/>
        <end position="831"/>
    </location>
</feature>
<evidence type="ECO:0000256" key="5">
    <source>
        <dbReference type="ARBA" id="ARBA00022454"/>
    </source>
</evidence>
<dbReference type="InterPro" id="IPR019734">
    <property type="entry name" value="TPR_rpt"/>
</dbReference>
<feature type="repeat" description="ANK" evidence="14">
    <location>
        <begin position="559"/>
        <end position="591"/>
    </location>
</feature>
<dbReference type="InterPro" id="IPR002110">
    <property type="entry name" value="Ankyrin_rpt"/>
</dbReference>
<dbReference type="Gene3D" id="3.80.10.10">
    <property type="entry name" value="Ribonuclease Inhibitor"/>
    <property type="match status" value="2"/>
</dbReference>
<organism evidence="19">
    <name type="scientific">Lygus hesperus</name>
    <name type="common">Western plant bug</name>
    <dbReference type="NCBI Taxonomy" id="30085"/>
    <lineage>
        <taxon>Eukaryota</taxon>
        <taxon>Metazoa</taxon>
        <taxon>Ecdysozoa</taxon>
        <taxon>Arthropoda</taxon>
        <taxon>Hexapoda</taxon>
        <taxon>Insecta</taxon>
        <taxon>Pterygota</taxon>
        <taxon>Neoptera</taxon>
        <taxon>Paraneoptera</taxon>
        <taxon>Hemiptera</taxon>
        <taxon>Heteroptera</taxon>
        <taxon>Panheteroptera</taxon>
        <taxon>Cimicomorpha</taxon>
        <taxon>Miridae</taxon>
        <taxon>Mirini</taxon>
        <taxon>Lygus</taxon>
    </lineage>
</organism>
<dbReference type="GO" id="GO:0006325">
    <property type="term" value="P:chromatin organization"/>
    <property type="evidence" value="ECO:0007669"/>
    <property type="project" value="UniProtKB-KW"/>
</dbReference>
<keyword evidence="6" id="KW-0433">Leucine-rich repeat</keyword>
<dbReference type="EMBL" id="GBHO01004660">
    <property type="protein sequence ID" value="JAG38944.1"/>
    <property type="molecule type" value="Transcribed_RNA"/>
</dbReference>
<keyword evidence="5" id="KW-0158">Chromosome</keyword>
<comment type="subcellular location">
    <subcellularLocation>
        <location evidence="2">Chromosome</location>
    </subcellularLocation>
    <subcellularLocation>
        <location evidence="1">Nucleus</location>
    </subcellularLocation>
</comment>
<evidence type="ECO:0000256" key="1">
    <source>
        <dbReference type="ARBA" id="ARBA00004123"/>
    </source>
</evidence>
<dbReference type="SMART" id="SM00368">
    <property type="entry name" value="LRR_RI"/>
    <property type="match status" value="5"/>
</dbReference>
<dbReference type="SUPFAM" id="SSF48452">
    <property type="entry name" value="TPR-like"/>
    <property type="match status" value="3"/>
</dbReference>
<dbReference type="SUPFAM" id="SSF52047">
    <property type="entry name" value="RNI-like"/>
    <property type="match status" value="1"/>
</dbReference>
<keyword evidence="8" id="KW-0227">DNA damage</keyword>
<evidence type="ECO:0000313" key="18">
    <source>
        <dbReference type="EMBL" id="JAG38944.1"/>
    </source>
</evidence>